<keyword evidence="5 8" id="KW-1133">Transmembrane helix</keyword>
<feature type="coiled-coil region" evidence="7">
    <location>
        <begin position="256"/>
        <end position="313"/>
    </location>
</feature>
<keyword evidence="6 8" id="KW-0472">Membrane</keyword>
<name>D1CIX3_THET1</name>
<dbReference type="InterPro" id="IPR050445">
    <property type="entry name" value="Bact_polysacc_biosynth/exp"/>
</dbReference>
<dbReference type="InterPro" id="IPR003856">
    <property type="entry name" value="LPS_length_determ_N"/>
</dbReference>
<evidence type="ECO:0000256" key="1">
    <source>
        <dbReference type="ARBA" id="ARBA00004651"/>
    </source>
</evidence>
<feature type="transmembrane region" description="Helical" evidence="8">
    <location>
        <begin position="339"/>
        <end position="358"/>
    </location>
</feature>
<dbReference type="STRING" id="525904.Tter_2809"/>
<feature type="coiled-coil region" evidence="7">
    <location>
        <begin position="160"/>
        <end position="224"/>
    </location>
</feature>
<evidence type="ECO:0000259" key="9">
    <source>
        <dbReference type="Pfam" id="PF02706"/>
    </source>
</evidence>
<dbReference type="PANTHER" id="PTHR32309:SF31">
    <property type="entry name" value="CAPSULAR EXOPOLYSACCHARIDE FAMILY"/>
    <property type="match status" value="1"/>
</dbReference>
<organism evidence="10 11">
    <name type="scientific">Thermobaculum terrenum (strain ATCC BAA-798 / CCMEE 7001 / YNP1)</name>
    <dbReference type="NCBI Taxonomy" id="525904"/>
    <lineage>
        <taxon>Bacteria</taxon>
        <taxon>Bacillati</taxon>
        <taxon>Chloroflexota</taxon>
        <taxon>Chloroflexia</taxon>
        <taxon>Candidatus Thermobaculales</taxon>
        <taxon>Candidatus Thermobaculaceae</taxon>
        <taxon>Thermobaculum</taxon>
    </lineage>
</organism>
<comment type="similarity">
    <text evidence="2">Belongs to the CpsC/CapA family.</text>
</comment>
<dbReference type="PANTHER" id="PTHR32309">
    <property type="entry name" value="TYROSINE-PROTEIN KINASE"/>
    <property type="match status" value="1"/>
</dbReference>
<dbReference type="Proteomes" id="UP000000323">
    <property type="component" value="Chromosome 2"/>
</dbReference>
<dbReference type="AlphaFoldDB" id="D1CIX3"/>
<reference evidence="11" key="1">
    <citation type="journal article" date="2010" name="Stand. Genomic Sci.">
        <title>Complete genome sequence of 'Thermobaculum terrenum' type strain (YNP1).</title>
        <authorList>
            <person name="Kiss H."/>
            <person name="Cleland D."/>
            <person name="Lapidus A."/>
            <person name="Lucas S."/>
            <person name="Glavina Del Rio T."/>
            <person name="Nolan M."/>
            <person name="Tice H."/>
            <person name="Han C."/>
            <person name="Goodwin L."/>
            <person name="Pitluck S."/>
            <person name="Liolios K."/>
            <person name="Ivanova N."/>
            <person name="Mavromatis K."/>
            <person name="Ovchinnikova G."/>
            <person name="Pati A."/>
            <person name="Chen A."/>
            <person name="Palaniappan K."/>
            <person name="Land M."/>
            <person name="Hauser L."/>
            <person name="Chang Y."/>
            <person name="Jeffries C."/>
            <person name="Lu M."/>
            <person name="Brettin T."/>
            <person name="Detter J."/>
            <person name="Goker M."/>
            <person name="Tindall B."/>
            <person name="Beck B."/>
            <person name="McDermott T."/>
            <person name="Woyke T."/>
            <person name="Bristow J."/>
            <person name="Eisen J."/>
            <person name="Markowitz V."/>
            <person name="Hugenholtz P."/>
            <person name="Kyrpides N."/>
            <person name="Klenk H."/>
            <person name="Cheng J."/>
        </authorList>
    </citation>
    <scope>NUCLEOTIDE SEQUENCE [LARGE SCALE GENOMIC DNA]</scope>
    <source>
        <strain evidence="11">ATCC BAA-798 / YNP1</strain>
    </source>
</reference>
<evidence type="ECO:0000256" key="5">
    <source>
        <dbReference type="ARBA" id="ARBA00022989"/>
    </source>
</evidence>
<keyword evidence="3" id="KW-1003">Cell membrane</keyword>
<dbReference type="Pfam" id="PF02706">
    <property type="entry name" value="Wzz"/>
    <property type="match status" value="1"/>
</dbReference>
<accession>D1CIX3</accession>
<evidence type="ECO:0000256" key="4">
    <source>
        <dbReference type="ARBA" id="ARBA00022692"/>
    </source>
</evidence>
<keyword evidence="4 8" id="KW-0812">Transmembrane</keyword>
<dbReference type="RefSeq" id="WP_012876724.1">
    <property type="nucleotide sequence ID" value="NC_013526.1"/>
</dbReference>
<evidence type="ECO:0000256" key="2">
    <source>
        <dbReference type="ARBA" id="ARBA00006683"/>
    </source>
</evidence>
<feature type="transmembrane region" description="Helical" evidence="8">
    <location>
        <begin position="31"/>
        <end position="50"/>
    </location>
</feature>
<keyword evidence="7" id="KW-0175">Coiled coil</keyword>
<sequence>MSSSTYPYDYIPLMPPTNQGRDPYVEFITRWWWLLLIGAILGGLAAMAYLRYGPVPYQSTAYIQVQQTGATLTSDVNQSQQAAENFAAELSSPYVLEQVSKDLGVKGIAMSQARLQVALQSGKVDVSTVRNSNFVRVVVKDPDPNRARTIANSFSAVAVRVVNERARENLDSRMQELQDQINFTRDKLLNAQLQRKQQDLQQQIADAQSRLLQLQMSYQEELQRQREADRGNPSAGTDTTLQQLRQQWQHTLIQQITSIQKNIDDLNTQLRDVQVQIQKLPSNTDPTVSTALADAYSQQLQSLTNQYAQLQLDAHNAVSPLVQYGDASTPIVATSKKKMLLLGLAGGVLLMAGLAFLIDSIRRRRKRQHGDEDDVDVDKLIQALERAGVPREALNGSAAVKAEER</sequence>
<feature type="domain" description="Polysaccharide chain length determinant N-terminal" evidence="9">
    <location>
        <begin position="28"/>
        <end position="103"/>
    </location>
</feature>
<dbReference type="eggNOG" id="COG3206">
    <property type="taxonomic scope" value="Bacteria"/>
</dbReference>
<proteinExistence type="inferred from homology"/>
<evidence type="ECO:0000256" key="3">
    <source>
        <dbReference type="ARBA" id="ARBA00022475"/>
    </source>
</evidence>
<dbReference type="GO" id="GO:0005886">
    <property type="term" value="C:plasma membrane"/>
    <property type="evidence" value="ECO:0007669"/>
    <property type="project" value="UniProtKB-SubCell"/>
</dbReference>
<dbReference type="KEGG" id="ttr:Tter_2809"/>
<gene>
    <name evidence="10" type="ordered locus">Tter_2809</name>
</gene>
<keyword evidence="11" id="KW-1185">Reference proteome</keyword>
<comment type="subcellular location">
    <subcellularLocation>
        <location evidence="1">Cell membrane</location>
        <topology evidence="1">Multi-pass membrane protein</topology>
    </subcellularLocation>
</comment>
<evidence type="ECO:0000256" key="8">
    <source>
        <dbReference type="SAM" id="Phobius"/>
    </source>
</evidence>
<protein>
    <submittedName>
        <fullName evidence="10">Lipopolysaccharide biosynthesis protein</fullName>
    </submittedName>
</protein>
<dbReference type="HOGENOM" id="CLU_679597_0_0_0"/>
<evidence type="ECO:0000256" key="7">
    <source>
        <dbReference type="SAM" id="Coils"/>
    </source>
</evidence>
<evidence type="ECO:0000313" key="11">
    <source>
        <dbReference type="Proteomes" id="UP000000323"/>
    </source>
</evidence>
<evidence type="ECO:0000256" key="6">
    <source>
        <dbReference type="ARBA" id="ARBA00023136"/>
    </source>
</evidence>
<evidence type="ECO:0000313" key="10">
    <source>
        <dbReference type="EMBL" id="ACZ43693.1"/>
    </source>
</evidence>
<dbReference type="EMBL" id="CP001826">
    <property type="protein sequence ID" value="ACZ43693.1"/>
    <property type="molecule type" value="Genomic_DNA"/>
</dbReference>